<dbReference type="GO" id="GO:0046930">
    <property type="term" value="C:pore complex"/>
    <property type="evidence" value="ECO:0007669"/>
    <property type="project" value="UniProtKB-KW"/>
</dbReference>
<evidence type="ECO:0000256" key="9">
    <source>
        <dbReference type="ARBA" id="ARBA00023065"/>
    </source>
</evidence>
<dbReference type="Gene3D" id="3.10.560.10">
    <property type="entry name" value="Outer membrane lipoprotein wza domain like"/>
    <property type="match status" value="2"/>
</dbReference>
<keyword evidence="3" id="KW-0813">Transport</keyword>
<dbReference type="InterPro" id="IPR003715">
    <property type="entry name" value="Poly_export_N"/>
</dbReference>
<feature type="domain" description="Polysaccharide export protein N-terminal" evidence="16">
    <location>
        <begin position="87"/>
        <end position="170"/>
    </location>
</feature>
<keyword evidence="10" id="KW-0626">Porin</keyword>
<dbReference type="EMBL" id="FNDD01000015">
    <property type="protein sequence ID" value="SDH41519.1"/>
    <property type="molecule type" value="Genomic_DNA"/>
</dbReference>
<dbReference type="InterPro" id="IPR049712">
    <property type="entry name" value="Poly_export"/>
</dbReference>
<sequence length="382" mass="42119">MKFNKKLALVALISVYMTGCAVPGSHLDISDKNVVNTAEEDSPYVRDSSMSDKVNVFPLTAKNVSFFGGEIAVNSQPNQMLDTLIAQYEYHIGIGDVLDITIWDHPELTIPAGSYRSAEESGNWVGADGTIFYPYVGMVHVLGKTVSEVRYEIAKRLSRYIESPQVDVHVAAFRSQKAYITGEVNQPGQQEITNIPMTILDAVNKAGGLAEDADWRDVTLTRNGSIEHLSLYALIQKGDLTQNRLLQPGDILHVPRNDGQKIFVMGQVNAPQMLKIDREGMTLTEALSTAGGIDELSADATGVFVIRSSLDKTESLADVYQLDISDASSLAVGTEFHLKPYDIIYVTAVPLSRWNRVINELMPMIDEVHSLTETTNTIRNWP</sequence>
<keyword evidence="11" id="KW-0472">Membrane</keyword>
<evidence type="ECO:0000256" key="14">
    <source>
        <dbReference type="ARBA" id="ARBA00023288"/>
    </source>
</evidence>
<evidence type="ECO:0000256" key="5">
    <source>
        <dbReference type="ARBA" id="ARBA00022597"/>
    </source>
</evidence>
<evidence type="ECO:0000256" key="2">
    <source>
        <dbReference type="ARBA" id="ARBA00009450"/>
    </source>
</evidence>
<dbReference type="Proteomes" id="UP000198854">
    <property type="component" value="Unassembled WGS sequence"/>
</dbReference>
<feature type="domain" description="Outer-membrane lipoprotein Wza C-terminal" evidence="17">
    <location>
        <begin position="349"/>
        <end position="378"/>
    </location>
</feature>
<keyword evidence="5" id="KW-0762">Sugar transport</keyword>
<reference evidence="19 20" key="1">
    <citation type="submission" date="2016-10" db="EMBL/GenBank/DDBJ databases">
        <authorList>
            <person name="de Groot N.N."/>
        </authorList>
    </citation>
    <scope>NUCLEOTIDE SEQUENCE [LARGE SCALE GENOMIC DNA]</scope>
    <source>
        <strain evidence="19 20">CGMCC 1.10228</strain>
    </source>
</reference>
<feature type="signal peptide" evidence="15">
    <location>
        <begin position="1"/>
        <end position="21"/>
    </location>
</feature>
<evidence type="ECO:0000313" key="20">
    <source>
        <dbReference type="Proteomes" id="UP000198854"/>
    </source>
</evidence>
<evidence type="ECO:0000259" key="17">
    <source>
        <dbReference type="Pfam" id="PF18412"/>
    </source>
</evidence>
<keyword evidence="8" id="KW-0625">Polysaccharide transport</keyword>
<dbReference type="STRING" id="861298.SAMN04488136_11595"/>
<feature type="domain" description="SLBB" evidence="18">
    <location>
        <begin position="176"/>
        <end position="254"/>
    </location>
</feature>
<dbReference type="PANTHER" id="PTHR33619">
    <property type="entry name" value="POLYSACCHARIDE EXPORT PROTEIN GFCE-RELATED"/>
    <property type="match status" value="1"/>
</dbReference>
<keyword evidence="14" id="KW-0449">Lipoprotein</keyword>
<evidence type="ECO:0000256" key="1">
    <source>
        <dbReference type="ARBA" id="ARBA00004571"/>
    </source>
</evidence>
<accession>A0A1G8C898</accession>
<keyword evidence="6" id="KW-0812">Transmembrane</keyword>
<dbReference type="InterPro" id="IPR040716">
    <property type="entry name" value="Wza_C"/>
</dbReference>
<feature type="chain" id="PRO_5011770023" evidence="15">
    <location>
        <begin position="22"/>
        <end position="382"/>
    </location>
</feature>
<keyword evidence="20" id="KW-1185">Reference proteome</keyword>
<keyword evidence="12" id="KW-0564">Palmitate</keyword>
<evidence type="ECO:0000256" key="11">
    <source>
        <dbReference type="ARBA" id="ARBA00023136"/>
    </source>
</evidence>
<dbReference type="GO" id="GO:0015288">
    <property type="term" value="F:porin activity"/>
    <property type="evidence" value="ECO:0007669"/>
    <property type="project" value="UniProtKB-KW"/>
</dbReference>
<dbReference type="Pfam" id="PF18412">
    <property type="entry name" value="Wza_C"/>
    <property type="match status" value="1"/>
</dbReference>
<keyword evidence="7 15" id="KW-0732">Signal</keyword>
<dbReference type="RefSeq" id="WP_093274815.1">
    <property type="nucleotide sequence ID" value="NZ_FNDD01000015.1"/>
</dbReference>
<dbReference type="NCBIfam" id="NF011658">
    <property type="entry name" value="PRK15078.1"/>
    <property type="match status" value="1"/>
</dbReference>
<dbReference type="OrthoDB" id="9808421at2"/>
<evidence type="ECO:0000256" key="12">
    <source>
        <dbReference type="ARBA" id="ARBA00023139"/>
    </source>
</evidence>
<evidence type="ECO:0000256" key="6">
    <source>
        <dbReference type="ARBA" id="ARBA00022692"/>
    </source>
</evidence>
<name>A0A1G8C898_9VIBR</name>
<comment type="subcellular location">
    <subcellularLocation>
        <location evidence="1">Cell outer membrane</location>
        <topology evidence="1">Multi-pass membrane protein</topology>
    </subcellularLocation>
</comment>
<dbReference type="AlphaFoldDB" id="A0A1G8C898"/>
<comment type="similarity">
    <text evidence="2">Belongs to the BexD/CtrA/VexA family.</text>
</comment>
<evidence type="ECO:0000256" key="10">
    <source>
        <dbReference type="ARBA" id="ARBA00023114"/>
    </source>
</evidence>
<dbReference type="GO" id="GO:0006811">
    <property type="term" value="P:monoatomic ion transport"/>
    <property type="evidence" value="ECO:0007669"/>
    <property type="project" value="UniProtKB-KW"/>
</dbReference>
<protein>
    <submittedName>
        <fullName evidence="19">Polysaccharide export outer membrane protein</fullName>
    </submittedName>
</protein>
<evidence type="ECO:0000256" key="15">
    <source>
        <dbReference type="SAM" id="SignalP"/>
    </source>
</evidence>
<keyword evidence="4" id="KW-1134">Transmembrane beta strand</keyword>
<dbReference type="Gene3D" id="3.30.1950.10">
    <property type="entry name" value="wza like domain"/>
    <property type="match status" value="1"/>
</dbReference>
<evidence type="ECO:0000256" key="7">
    <source>
        <dbReference type="ARBA" id="ARBA00022729"/>
    </source>
</evidence>
<evidence type="ECO:0000256" key="3">
    <source>
        <dbReference type="ARBA" id="ARBA00022448"/>
    </source>
</evidence>
<dbReference type="Pfam" id="PF02563">
    <property type="entry name" value="Poly_export"/>
    <property type="match status" value="1"/>
</dbReference>
<proteinExistence type="inferred from homology"/>
<dbReference type="GO" id="GO:0015159">
    <property type="term" value="F:polysaccharide transmembrane transporter activity"/>
    <property type="evidence" value="ECO:0007669"/>
    <property type="project" value="InterPro"/>
</dbReference>
<keyword evidence="9" id="KW-0406">Ion transport</keyword>
<evidence type="ECO:0000259" key="16">
    <source>
        <dbReference type="Pfam" id="PF02563"/>
    </source>
</evidence>
<dbReference type="PANTHER" id="PTHR33619:SF3">
    <property type="entry name" value="POLYSACCHARIDE EXPORT PROTEIN GFCE-RELATED"/>
    <property type="match status" value="1"/>
</dbReference>
<keyword evidence="13" id="KW-0998">Cell outer membrane</keyword>
<dbReference type="Pfam" id="PF22461">
    <property type="entry name" value="SLBB_2"/>
    <property type="match status" value="2"/>
</dbReference>
<evidence type="ECO:0000313" key="19">
    <source>
        <dbReference type="EMBL" id="SDH41519.1"/>
    </source>
</evidence>
<evidence type="ECO:0000256" key="8">
    <source>
        <dbReference type="ARBA" id="ARBA00023047"/>
    </source>
</evidence>
<dbReference type="GO" id="GO:0009279">
    <property type="term" value="C:cell outer membrane"/>
    <property type="evidence" value="ECO:0007669"/>
    <property type="project" value="UniProtKB-SubCell"/>
</dbReference>
<evidence type="ECO:0000259" key="18">
    <source>
        <dbReference type="Pfam" id="PF22461"/>
    </source>
</evidence>
<organism evidence="19 20">
    <name type="scientific">Vibrio xiamenensis</name>
    <dbReference type="NCBI Taxonomy" id="861298"/>
    <lineage>
        <taxon>Bacteria</taxon>
        <taxon>Pseudomonadati</taxon>
        <taxon>Pseudomonadota</taxon>
        <taxon>Gammaproteobacteria</taxon>
        <taxon>Vibrionales</taxon>
        <taxon>Vibrionaceae</taxon>
        <taxon>Vibrio</taxon>
    </lineage>
</organism>
<evidence type="ECO:0000256" key="4">
    <source>
        <dbReference type="ARBA" id="ARBA00022452"/>
    </source>
</evidence>
<evidence type="ECO:0000256" key="13">
    <source>
        <dbReference type="ARBA" id="ARBA00023237"/>
    </source>
</evidence>
<gene>
    <name evidence="19" type="ORF">SAMN04488136_11595</name>
</gene>
<dbReference type="Gene3D" id="1.20.5.70">
    <property type="match status" value="1"/>
</dbReference>
<feature type="domain" description="SLBB" evidence="18">
    <location>
        <begin position="260"/>
        <end position="346"/>
    </location>
</feature>
<dbReference type="InterPro" id="IPR054765">
    <property type="entry name" value="SLBB_dom"/>
</dbReference>